<dbReference type="AlphaFoldDB" id="A0A7Y8Y2Y2"/>
<name>A0A7Y8Y2Y2_9FLAO</name>
<protein>
    <submittedName>
        <fullName evidence="3">T9SS type A sorting domain-containing protein</fullName>
    </submittedName>
</protein>
<gene>
    <name evidence="3" type="ORF">HZF10_11410</name>
</gene>
<dbReference type="InterPro" id="IPR026444">
    <property type="entry name" value="Secre_tail"/>
</dbReference>
<keyword evidence="4" id="KW-1185">Reference proteome</keyword>
<sequence>MKKFYAIALLLSVFGLYGQLSLEHNYSSGSVTRKKFEYSGEKYYVFNRVSNTVEFYNADHSPWKQVTLPLPTQGNIMEVVVVEVSDSIINQDEEIEIAYWYSVDEQTQFYSESKVITSEGDELFSAMGVIQVNIIPGLSPKIFVIEEMASESVYSLPGFTLEQTFPTRFLRRGKMEISGEKYFYFDDGANLLRMFNVDFSVWKTINAPKPANYLYDPGATVSETLMHPDAQIEAIYLSGFYDVFTNTSMSEIKVVNESETLLELGNDFSFSIDQIEGLQPKLVLRSGTNQDPVTGFYGLPGMQLEHEYQGAVYRRKFELSGEKYLKNVPGGLEFHNSDHSFWKSVSFPVVPDFEFDNTGHISENLIQADSQMEFVFSYRKIENNLLYFTTKVAKEDGTILNTFLDVQNMQRSDIEGLDTKFIGVGFAPNFSNDFGSVYSINALKTPEFNHESAGFYPNPASQFVHFQGSVYKVRLFDVSGRLVKAANGSLESLDVSDCPNGVYVLQASDSENRMSVSKLVISR</sequence>
<dbReference type="Proteomes" id="UP000535020">
    <property type="component" value="Unassembled WGS sequence"/>
</dbReference>
<evidence type="ECO:0000313" key="4">
    <source>
        <dbReference type="Proteomes" id="UP000535020"/>
    </source>
</evidence>
<organism evidence="3 4">
    <name type="scientific">Flavobacterium agri</name>
    <dbReference type="NCBI Taxonomy" id="2743471"/>
    <lineage>
        <taxon>Bacteria</taxon>
        <taxon>Pseudomonadati</taxon>
        <taxon>Bacteroidota</taxon>
        <taxon>Flavobacteriia</taxon>
        <taxon>Flavobacteriales</taxon>
        <taxon>Flavobacteriaceae</taxon>
        <taxon>Flavobacterium</taxon>
    </lineage>
</organism>
<reference evidence="3 4" key="1">
    <citation type="submission" date="2020-07" db="EMBL/GenBank/DDBJ databases">
        <authorList>
            <person name="Sun Q."/>
        </authorList>
    </citation>
    <scope>NUCLEOTIDE SEQUENCE [LARGE SCALE GENOMIC DNA]</scope>
    <source>
        <strain evidence="3 4">MAH-1</strain>
    </source>
</reference>
<feature type="domain" description="Secretion system C-terminal sorting" evidence="2">
    <location>
        <begin position="456"/>
        <end position="521"/>
    </location>
</feature>
<evidence type="ECO:0000256" key="1">
    <source>
        <dbReference type="ARBA" id="ARBA00022729"/>
    </source>
</evidence>
<accession>A0A7Y8Y2Y2</accession>
<evidence type="ECO:0000313" key="3">
    <source>
        <dbReference type="EMBL" id="NYA71532.1"/>
    </source>
</evidence>
<keyword evidence="1" id="KW-0732">Signal</keyword>
<dbReference type="NCBIfam" id="TIGR04183">
    <property type="entry name" value="Por_Secre_tail"/>
    <property type="match status" value="1"/>
</dbReference>
<dbReference type="Pfam" id="PF18962">
    <property type="entry name" value="Por_Secre_tail"/>
    <property type="match status" value="1"/>
</dbReference>
<proteinExistence type="predicted"/>
<dbReference type="RefSeq" id="WP_176006334.1">
    <property type="nucleotide sequence ID" value="NZ_JABWMI010000011.1"/>
</dbReference>
<comment type="caution">
    <text evidence="3">The sequence shown here is derived from an EMBL/GenBank/DDBJ whole genome shotgun (WGS) entry which is preliminary data.</text>
</comment>
<evidence type="ECO:0000259" key="2">
    <source>
        <dbReference type="Pfam" id="PF18962"/>
    </source>
</evidence>
<dbReference type="EMBL" id="JACBJI010000004">
    <property type="protein sequence ID" value="NYA71532.1"/>
    <property type="molecule type" value="Genomic_DNA"/>
</dbReference>